<keyword evidence="2" id="KW-1185">Reference proteome</keyword>
<dbReference type="EMBL" id="OV725079">
    <property type="protein sequence ID" value="CAH1396811.1"/>
    <property type="molecule type" value="Genomic_DNA"/>
</dbReference>
<sequence length="90" mass="10037">MEKTCEIIWTFTTSSKTSSKLTKAHKRPAITDLVRSQCHVYHVKGSDMLKGLPDRYPLGQGQASEACLVEGKVGDGPWKMEKPYAGQKRI</sequence>
<proteinExistence type="predicted"/>
<gene>
    <name evidence="1" type="ORF">NEZAVI_LOCUS6789</name>
</gene>
<evidence type="ECO:0000313" key="2">
    <source>
        <dbReference type="Proteomes" id="UP001152798"/>
    </source>
</evidence>
<name>A0A9P0H7H0_NEZVI</name>
<reference evidence="1" key="1">
    <citation type="submission" date="2022-01" db="EMBL/GenBank/DDBJ databases">
        <authorList>
            <person name="King R."/>
        </authorList>
    </citation>
    <scope>NUCLEOTIDE SEQUENCE</scope>
</reference>
<evidence type="ECO:0000313" key="1">
    <source>
        <dbReference type="EMBL" id="CAH1396811.1"/>
    </source>
</evidence>
<dbReference type="Proteomes" id="UP001152798">
    <property type="component" value="Chromosome 3"/>
</dbReference>
<dbReference type="AlphaFoldDB" id="A0A9P0H7H0"/>
<organism evidence="1 2">
    <name type="scientific">Nezara viridula</name>
    <name type="common">Southern green stink bug</name>
    <name type="synonym">Cimex viridulus</name>
    <dbReference type="NCBI Taxonomy" id="85310"/>
    <lineage>
        <taxon>Eukaryota</taxon>
        <taxon>Metazoa</taxon>
        <taxon>Ecdysozoa</taxon>
        <taxon>Arthropoda</taxon>
        <taxon>Hexapoda</taxon>
        <taxon>Insecta</taxon>
        <taxon>Pterygota</taxon>
        <taxon>Neoptera</taxon>
        <taxon>Paraneoptera</taxon>
        <taxon>Hemiptera</taxon>
        <taxon>Heteroptera</taxon>
        <taxon>Panheteroptera</taxon>
        <taxon>Pentatomomorpha</taxon>
        <taxon>Pentatomoidea</taxon>
        <taxon>Pentatomidae</taxon>
        <taxon>Pentatominae</taxon>
        <taxon>Nezara</taxon>
    </lineage>
</organism>
<protein>
    <submittedName>
        <fullName evidence="1">Uncharacterized protein</fullName>
    </submittedName>
</protein>
<accession>A0A9P0H7H0</accession>